<dbReference type="SUPFAM" id="SSF47676">
    <property type="entry name" value="Conserved domain common to transcription factors TFIIS, elongin A, CRSP70"/>
    <property type="match status" value="1"/>
</dbReference>
<dbReference type="AlphaFoldDB" id="A0A017S147"/>
<protein>
    <recommendedName>
        <fullName evidence="6">C3H1-type domain-containing protein</fullName>
    </recommendedName>
</protein>
<feature type="compositionally biased region" description="Polar residues" evidence="5">
    <location>
        <begin position="320"/>
        <end position="331"/>
    </location>
</feature>
<feature type="compositionally biased region" description="Polar residues" evidence="5">
    <location>
        <begin position="1"/>
        <end position="19"/>
    </location>
</feature>
<keyword evidence="3 4" id="KW-0862">Zinc</keyword>
<dbReference type="SUPFAM" id="SSF90229">
    <property type="entry name" value="CCCH zinc finger"/>
    <property type="match status" value="1"/>
</dbReference>
<feature type="compositionally biased region" description="Polar residues" evidence="5">
    <location>
        <begin position="562"/>
        <end position="575"/>
    </location>
</feature>
<feature type="zinc finger region" description="C3H1-type" evidence="4">
    <location>
        <begin position="1109"/>
        <end position="1136"/>
    </location>
</feature>
<keyword evidence="8" id="KW-1185">Reference proteome</keyword>
<feature type="compositionally biased region" description="Basic and acidic residues" evidence="5">
    <location>
        <begin position="708"/>
        <end position="733"/>
    </location>
</feature>
<accession>A0A017S147</accession>
<dbReference type="EMBL" id="KK088453">
    <property type="protein sequence ID" value="EYE90773.1"/>
    <property type="molecule type" value="Genomic_DNA"/>
</dbReference>
<feature type="compositionally biased region" description="Basic residues" evidence="5">
    <location>
        <begin position="734"/>
        <end position="746"/>
    </location>
</feature>
<feature type="compositionally biased region" description="Low complexity" evidence="5">
    <location>
        <begin position="171"/>
        <end position="181"/>
    </location>
</feature>
<feature type="compositionally biased region" description="Polar residues" evidence="5">
    <location>
        <begin position="1057"/>
        <end position="1069"/>
    </location>
</feature>
<feature type="compositionally biased region" description="Low complexity" evidence="5">
    <location>
        <begin position="35"/>
        <end position="63"/>
    </location>
</feature>
<dbReference type="SMART" id="SM00356">
    <property type="entry name" value="ZnF_C3H1"/>
    <property type="match status" value="1"/>
</dbReference>
<feature type="compositionally biased region" description="Polar residues" evidence="5">
    <location>
        <begin position="192"/>
        <end position="203"/>
    </location>
</feature>
<feature type="compositionally biased region" description="Polar residues" evidence="5">
    <location>
        <begin position="90"/>
        <end position="105"/>
    </location>
</feature>
<dbReference type="InterPro" id="IPR035441">
    <property type="entry name" value="TFIIS/LEDGF_dom_sf"/>
</dbReference>
<feature type="region of interest" description="Disordered" evidence="5">
    <location>
        <begin position="954"/>
        <end position="978"/>
    </location>
</feature>
<keyword evidence="1 4" id="KW-0479">Metal-binding</keyword>
<dbReference type="InterPro" id="IPR036855">
    <property type="entry name" value="Znf_CCCH_sf"/>
</dbReference>
<feature type="domain" description="C3H1-type" evidence="6">
    <location>
        <begin position="1109"/>
        <end position="1136"/>
    </location>
</feature>
<dbReference type="RefSeq" id="XP_040634463.1">
    <property type="nucleotide sequence ID" value="XM_040780469.1"/>
</dbReference>
<dbReference type="OrthoDB" id="4347at2759"/>
<feature type="compositionally biased region" description="Basic residues" evidence="5">
    <location>
        <begin position="1094"/>
        <end position="1109"/>
    </location>
</feature>
<feature type="compositionally biased region" description="Low complexity" evidence="5">
    <location>
        <begin position="341"/>
        <end position="359"/>
    </location>
</feature>
<evidence type="ECO:0000259" key="6">
    <source>
        <dbReference type="PROSITE" id="PS50103"/>
    </source>
</evidence>
<sequence length="1137" mass="125470">MDQNPSQTPTSLHRSSVVASSLPPEYWNPLDSLYPAPDLQQQQPQLPQQSQLPQQPSASQQPLGISWDHPIFHQEQPQPRNQIPRHQEQNHGIYSPTPQSWQPNPLYQPIMPSSKPQGLSVQPQYPQVHQFPQSHLAFDSQSIPSGSTTFDAIPFPQDFFPPQRLSVPDIATQPSSQQATPQPTPPAPYQSNAQQNPINQYSIPSGFPEEASHTSINFPNGFSDPGTNQQTINPLFLNTPHQSGNQQHAPINDNFLYLSPADFERSSNSKPFNYYRNDLQASPSNQHTIGNQSIAAQFPKVEVVINNARAPAGKKPLAPQNRTAAQKQVKTQAKRAGKQTSDGSSSGSESDSSIEIQLPPEEPSPIPPVRPSEPLAAARYDTLWAVWSPRNRRPNSEKVKNALVAFKNVVKAVRDTWKERSQAMKTAENKGENDKAIQFKNEVVFQRRLMDVVVSTTLEMGHPMIVEKLGEHPMAVSAMYSFLLDRHQAADVDGTLTVNILKLLSHFVTVDEDVLQKTNVAKLLPRFSKKGGQAVKELTKRILDNAASSTKRKQGSKEDSPSKNTTPDATTTNGSRVEAAGSKRPRDGESREGGVQPAAKRMVVTSNTKNPSKPGNTGIANGATAKRPQETGPDAKATTATAARPKANIIAPKPTNLFGSLSSAKKRPGTSNAERAAAAAKSNVPEKKREAALPPPKPAFSLGDIMADLDKPKDPGPVEPTEDKPPETEEERKKRLRKEGRRRLRVSWKPDHSLAEVRLFTHDPEEELGPGDRRQRQAGDVKGEGRILKLHKDLDELGEEDEGGIKEENLLGYRELSGMQSLKLPHLIYVLTSLEIDNADITPDDRARNYIKRGGTQEPTSQEKQAQDHREATTLMVFYTSLADIPPSPKEPPPPSEDEIIPEVQIFGELPDHVKVRQERYFAYVNPKPAPVAQPAAPTNQFDISNLLKIIQSATQQQQPQQPAQPLPTPQPVSQAPTSDLERTVNMFRQQQTPAPLPQMPQFPMPQPAATQGMDFGNIFSIMNAQNQMQPPPVFPPAPQSQPGIAPNLAAIISQLSNQNQGGNPSTQVYEDPERKRMRETSGFDGAGDDKFNPSKRNRPNGPHKKHPKVGIVPCRYWKEGKCLKGDDCTFRHDPLT</sequence>
<reference evidence="8" key="1">
    <citation type="journal article" date="2014" name="Nat. Commun.">
        <title>Genomic adaptations of the halophilic Dead Sea filamentous fungus Eurotium rubrum.</title>
        <authorList>
            <person name="Kis-Papo T."/>
            <person name="Weig A.R."/>
            <person name="Riley R."/>
            <person name="Persoh D."/>
            <person name="Salamov A."/>
            <person name="Sun H."/>
            <person name="Lipzen A."/>
            <person name="Wasser S.P."/>
            <person name="Rambold G."/>
            <person name="Grigoriev I.V."/>
            <person name="Nevo E."/>
        </authorList>
    </citation>
    <scope>NUCLEOTIDE SEQUENCE [LARGE SCALE GENOMIC DNA]</scope>
    <source>
        <strain evidence="8">CBS 135680</strain>
    </source>
</reference>
<feature type="region of interest" description="Disordered" evidence="5">
    <location>
        <begin position="1"/>
        <end position="122"/>
    </location>
</feature>
<feature type="compositionally biased region" description="Basic and acidic residues" evidence="5">
    <location>
        <begin position="1072"/>
        <end position="1093"/>
    </location>
</feature>
<feature type="compositionally biased region" description="Polar residues" evidence="5">
    <location>
        <begin position="604"/>
        <end position="619"/>
    </location>
</feature>
<feature type="compositionally biased region" description="Polar residues" evidence="5">
    <location>
        <begin position="213"/>
        <end position="233"/>
    </location>
</feature>
<dbReference type="Gene3D" id="4.10.1000.10">
    <property type="entry name" value="Zinc finger, CCCH-type"/>
    <property type="match status" value="1"/>
</dbReference>
<dbReference type="Proteomes" id="UP000019804">
    <property type="component" value="Unassembled WGS sequence"/>
</dbReference>
<evidence type="ECO:0000256" key="3">
    <source>
        <dbReference type="ARBA" id="ARBA00022833"/>
    </source>
</evidence>
<proteinExistence type="predicted"/>
<feature type="compositionally biased region" description="Polar residues" evidence="5">
    <location>
        <begin position="657"/>
        <end position="673"/>
    </location>
</feature>
<evidence type="ECO:0000313" key="7">
    <source>
        <dbReference type="EMBL" id="EYE90773.1"/>
    </source>
</evidence>
<dbReference type="STRING" id="1388766.A0A017S147"/>
<evidence type="ECO:0000256" key="5">
    <source>
        <dbReference type="SAM" id="MobiDB-lite"/>
    </source>
</evidence>
<dbReference type="GO" id="GO:0008270">
    <property type="term" value="F:zinc ion binding"/>
    <property type="evidence" value="ECO:0007669"/>
    <property type="project" value="UniProtKB-KW"/>
</dbReference>
<dbReference type="HOGENOM" id="CLU_008693_0_0_1"/>
<evidence type="ECO:0000256" key="1">
    <source>
        <dbReference type="ARBA" id="ARBA00022723"/>
    </source>
</evidence>
<feature type="compositionally biased region" description="Polar residues" evidence="5">
    <location>
        <begin position="239"/>
        <end position="249"/>
    </location>
</feature>
<dbReference type="GeneID" id="63695593"/>
<dbReference type="InterPro" id="IPR000571">
    <property type="entry name" value="Znf_CCCH"/>
</dbReference>
<evidence type="ECO:0000256" key="4">
    <source>
        <dbReference type="PROSITE-ProRule" id="PRU00723"/>
    </source>
</evidence>
<feature type="region of interest" description="Disordered" evidence="5">
    <location>
        <begin position="1057"/>
        <end position="1110"/>
    </location>
</feature>
<evidence type="ECO:0000256" key="2">
    <source>
        <dbReference type="ARBA" id="ARBA00022771"/>
    </source>
</evidence>
<feature type="region of interest" description="Disordered" evidence="5">
    <location>
        <begin position="544"/>
        <end position="786"/>
    </location>
</feature>
<feature type="compositionally biased region" description="Basic and acidic residues" evidence="5">
    <location>
        <begin position="770"/>
        <end position="786"/>
    </location>
</feature>
<dbReference type="PROSITE" id="PS50103">
    <property type="entry name" value="ZF_C3H1"/>
    <property type="match status" value="1"/>
</dbReference>
<gene>
    <name evidence="7" type="ORF">EURHEDRAFT_406592</name>
</gene>
<feature type="region of interest" description="Disordered" evidence="5">
    <location>
        <begin position="158"/>
        <end position="250"/>
    </location>
</feature>
<feature type="compositionally biased region" description="Pro residues" evidence="5">
    <location>
        <begin position="360"/>
        <end position="371"/>
    </location>
</feature>
<name>A0A017S147_ASPRC</name>
<feature type="region of interest" description="Disordered" evidence="5">
    <location>
        <begin position="310"/>
        <end position="373"/>
    </location>
</feature>
<feature type="compositionally biased region" description="Basic and acidic residues" evidence="5">
    <location>
        <begin position="748"/>
        <end position="763"/>
    </location>
</feature>
<organism evidence="7 8">
    <name type="scientific">Aspergillus ruber (strain CBS 135680)</name>
    <dbReference type="NCBI Taxonomy" id="1388766"/>
    <lineage>
        <taxon>Eukaryota</taxon>
        <taxon>Fungi</taxon>
        <taxon>Dikarya</taxon>
        <taxon>Ascomycota</taxon>
        <taxon>Pezizomycotina</taxon>
        <taxon>Eurotiomycetes</taxon>
        <taxon>Eurotiomycetidae</taxon>
        <taxon>Eurotiales</taxon>
        <taxon>Aspergillaceae</taxon>
        <taxon>Aspergillus</taxon>
        <taxon>Aspergillus subgen. Aspergillus</taxon>
    </lineage>
</organism>
<keyword evidence="2 4" id="KW-0863">Zinc-finger</keyword>
<evidence type="ECO:0000313" key="8">
    <source>
        <dbReference type="Proteomes" id="UP000019804"/>
    </source>
</evidence>